<organism evidence="3 4">
    <name type="scientific">Leptothrix discophora</name>
    <dbReference type="NCBI Taxonomy" id="89"/>
    <lineage>
        <taxon>Bacteria</taxon>
        <taxon>Pseudomonadati</taxon>
        <taxon>Pseudomonadota</taxon>
        <taxon>Betaproteobacteria</taxon>
        <taxon>Burkholderiales</taxon>
        <taxon>Sphaerotilaceae</taxon>
        <taxon>Leptothrix</taxon>
    </lineage>
</organism>
<evidence type="ECO:0000313" key="3">
    <source>
        <dbReference type="EMBL" id="MDP4300999.1"/>
    </source>
</evidence>
<dbReference type="InterPro" id="IPR001633">
    <property type="entry name" value="EAL_dom"/>
</dbReference>
<proteinExistence type="predicted"/>
<dbReference type="InterPro" id="IPR035919">
    <property type="entry name" value="EAL_sf"/>
</dbReference>
<evidence type="ECO:0000259" key="2">
    <source>
        <dbReference type="PROSITE" id="PS50883"/>
    </source>
</evidence>
<sequence>MAHTLPMPTRPFDFERTVPLRIVQPVDTPAAAADRAPELARQPEPRQVGLQVIADRDGLALGHELLFRGGDHDDARGITSGLQATCEVLATAVLDLGLPRRARGLTWFVNVDLATLMGPVVEAVSPDWAVIELLETIVATPEVIARVRDLHQRGYRFALDDIDSPLDTRWTLIEWVEFIKIDWRLTAPANLPAMLTLARWHGVKLIAEKLETQADIDAAKALGFDLMQGHGIARPSVVKAPCLPACSRQVIRRLQLLIQHGASNESIAIALAADPATALRVWQLAGMSDHRLSPMDAPNCLADLIRMLPRHQLQAWLAVLTLTDTGLADRPWTYVGLVNARLMALLARRVAPTQVALSDEAYMLGLLDHIRTTLGIAYRDPDHGVRAGARIEQAARQRSGLLGALLAFVQGHVRQPSGWLPGPLAAMPGLALSLQAIFGEAHRWASERVRSDPILDADGPPSKGRPVSPTPGSGTPTTFNPSVVVPRRSRDFWVVLPRRQHPQ</sequence>
<dbReference type="RefSeq" id="WP_305749546.1">
    <property type="nucleotide sequence ID" value="NZ_JAUZEE010000004.1"/>
</dbReference>
<keyword evidence="4" id="KW-1185">Reference proteome</keyword>
<dbReference type="SUPFAM" id="SSF141868">
    <property type="entry name" value="EAL domain-like"/>
    <property type="match status" value="1"/>
</dbReference>
<reference evidence="3 4" key="1">
    <citation type="submission" date="2023-08" db="EMBL/GenBank/DDBJ databases">
        <authorList>
            <person name="Roldan D.M."/>
            <person name="Menes R.J."/>
        </authorList>
    </citation>
    <scope>NUCLEOTIDE SEQUENCE [LARGE SCALE GENOMIC DNA]</scope>
    <source>
        <strain evidence="3 4">CCM 2812</strain>
    </source>
</reference>
<dbReference type="Gene3D" id="3.20.20.450">
    <property type="entry name" value="EAL domain"/>
    <property type="match status" value="1"/>
</dbReference>
<name>A0ABT9G3D6_LEPDI</name>
<dbReference type="Pfam" id="PF00563">
    <property type="entry name" value="EAL"/>
    <property type="match status" value="1"/>
</dbReference>
<gene>
    <name evidence="3" type="ORF">Q8X39_10165</name>
</gene>
<feature type="region of interest" description="Disordered" evidence="1">
    <location>
        <begin position="451"/>
        <end position="483"/>
    </location>
</feature>
<dbReference type="SMART" id="SM00052">
    <property type="entry name" value="EAL"/>
    <property type="match status" value="1"/>
</dbReference>
<evidence type="ECO:0000313" key="4">
    <source>
        <dbReference type="Proteomes" id="UP001235760"/>
    </source>
</evidence>
<dbReference type="EMBL" id="JAUZEE010000004">
    <property type="protein sequence ID" value="MDP4300999.1"/>
    <property type="molecule type" value="Genomic_DNA"/>
</dbReference>
<dbReference type="Proteomes" id="UP001235760">
    <property type="component" value="Unassembled WGS sequence"/>
</dbReference>
<feature type="domain" description="EAL" evidence="2">
    <location>
        <begin position="1"/>
        <end position="249"/>
    </location>
</feature>
<dbReference type="PROSITE" id="PS50883">
    <property type="entry name" value="EAL"/>
    <property type="match status" value="1"/>
</dbReference>
<evidence type="ECO:0000256" key="1">
    <source>
        <dbReference type="SAM" id="MobiDB-lite"/>
    </source>
</evidence>
<accession>A0ABT9G3D6</accession>
<comment type="caution">
    <text evidence="3">The sequence shown here is derived from an EMBL/GenBank/DDBJ whole genome shotgun (WGS) entry which is preliminary data.</text>
</comment>
<dbReference type="Gene3D" id="1.10.3210.10">
    <property type="entry name" value="Hypothetical protein af1432"/>
    <property type="match status" value="1"/>
</dbReference>
<protein>
    <submittedName>
        <fullName evidence="3">EAL domain-containing protein</fullName>
    </submittedName>
</protein>
<feature type="compositionally biased region" description="Low complexity" evidence="1">
    <location>
        <begin position="466"/>
        <end position="478"/>
    </location>
</feature>